<dbReference type="InterPro" id="IPR010376">
    <property type="entry name" value="GBBH-like_N"/>
</dbReference>
<feature type="domain" description="Gamma-butyrobetaine hydroxylase-like N-terminal" evidence="3">
    <location>
        <begin position="17"/>
        <end position="101"/>
    </location>
</feature>
<dbReference type="AlphaFoldDB" id="A0A0M8KCF4"/>
<dbReference type="Pfam" id="PF06155">
    <property type="entry name" value="GBBH-like_N"/>
    <property type="match status" value="1"/>
</dbReference>
<evidence type="ECO:0000313" key="6">
    <source>
        <dbReference type="Proteomes" id="UP000037784"/>
    </source>
</evidence>
<dbReference type="InterPro" id="IPR038492">
    <property type="entry name" value="GBBH-like_N_sf"/>
</dbReference>
<reference evidence="5 7" key="2">
    <citation type="submission" date="2015-07" db="EMBL/GenBank/DDBJ databases">
        <title>Whole genome sequence of Ardenticatena maritima DSM 23922.</title>
        <authorList>
            <person name="Hemp J."/>
            <person name="Ward L.M."/>
            <person name="Pace L.A."/>
            <person name="Fischer W.W."/>
        </authorList>
    </citation>
    <scope>NUCLEOTIDE SEQUENCE [LARGE SCALE GENOMIC DNA]</scope>
    <source>
        <strain evidence="5 7">110S</strain>
    </source>
</reference>
<evidence type="ECO:0000313" key="5">
    <source>
        <dbReference type="EMBL" id="KPL89237.1"/>
    </source>
</evidence>
<proteinExistence type="predicted"/>
<dbReference type="PANTHER" id="PTHR35303">
    <property type="entry name" value="OS02G0197800 PROTEIN"/>
    <property type="match status" value="1"/>
</dbReference>
<accession>A0A0M8KCF4</accession>
<dbReference type="InParanoid" id="A0A0M8KCF4"/>
<dbReference type="STRING" id="872965.SE16_01735"/>
<evidence type="ECO:0000259" key="3">
    <source>
        <dbReference type="Pfam" id="PF06155"/>
    </source>
</evidence>
<keyword evidence="2" id="KW-0408">Iron</keyword>
<dbReference type="EMBL" id="BBZA01000308">
    <property type="protein sequence ID" value="GAP64706.1"/>
    <property type="molecule type" value="Genomic_DNA"/>
</dbReference>
<sequence>MTTPAKEPKPKQLIVDPKRALMYVRWQDDHESLIPLHVVREACPCAFCEQARRRLAQGEPDETFSRASIEPTAVSEAGNYALHIYWADGHSGGYYTWSLLRSLCPCEACQASRS</sequence>
<keyword evidence="6" id="KW-1185">Reference proteome</keyword>
<dbReference type="GO" id="GO:0046872">
    <property type="term" value="F:metal ion binding"/>
    <property type="evidence" value="ECO:0007669"/>
    <property type="project" value="UniProtKB-KW"/>
</dbReference>
<gene>
    <name evidence="4" type="ORF">ARMA_3129</name>
    <name evidence="5" type="ORF">SE16_01735</name>
</gene>
<dbReference type="Proteomes" id="UP000050502">
    <property type="component" value="Unassembled WGS sequence"/>
</dbReference>
<reference evidence="4 6" key="1">
    <citation type="journal article" date="2015" name="Genome Announc.">
        <title>Draft Genome Sequence of a Heterotrophic Facultative Anaerobic Thermophilic Bacterium, Ardenticatena maritima Strain 110ST.</title>
        <authorList>
            <person name="Kawaichi S."/>
            <person name="Yoshida T."/>
            <person name="Sako Y."/>
            <person name="Nakamura R."/>
        </authorList>
    </citation>
    <scope>NUCLEOTIDE SEQUENCE [LARGE SCALE GENOMIC DNA]</scope>
    <source>
        <strain evidence="4 6">110S</strain>
    </source>
</reference>
<evidence type="ECO:0000256" key="1">
    <source>
        <dbReference type="ARBA" id="ARBA00022723"/>
    </source>
</evidence>
<reference evidence="6" key="3">
    <citation type="submission" date="2015-08" db="EMBL/GenBank/DDBJ databases">
        <title>Draft Genome Sequence of a Heterotrophic Facultative Anaerobic Bacterium Ardenticatena maritima Strain 110S.</title>
        <authorList>
            <person name="Kawaichi S."/>
            <person name="Yoshida T."/>
            <person name="Sako Y."/>
            <person name="Nakamura R."/>
        </authorList>
    </citation>
    <scope>NUCLEOTIDE SEQUENCE [LARGE SCALE GENOMIC DNA]</scope>
    <source>
        <strain evidence="6">110S</strain>
    </source>
</reference>
<name>A0A0M8KCF4_9CHLR</name>
<evidence type="ECO:0000313" key="4">
    <source>
        <dbReference type="EMBL" id="GAP64706.1"/>
    </source>
</evidence>
<evidence type="ECO:0000313" key="7">
    <source>
        <dbReference type="Proteomes" id="UP000050502"/>
    </source>
</evidence>
<organism evidence="4 6">
    <name type="scientific">Ardenticatena maritima</name>
    <dbReference type="NCBI Taxonomy" id="872965"/>
    <lineage>
        <taxon>Bacteria</taxon>
        <taxon>Bacillati</taxon>
        <taxon>Chloroflexota</taxon>
        <taxon>Ardenticatenia</taxon>
        <taxon>Ardenticatenales</taxon>
        <taxon>Ardenticatenaceae</taxon>
        <taxon>Ardenticatena</taxon>
    </lineage>
</organism>
<dbReference type="Proteomes" id="UP000037784">
    <property type="component" value="Unassembled WGS sequence"/>
</dbReference>
<dbReference type="EMBL" id="LGKN01000003">
    <property type="protein sequence ID" value="KPL89237.1"/>
    <property type="molecule type" value="Genomic_DNA"/>
</dbReference>
<keyword evidence="1" id="KW-0479">Metal-binding</keyword>
<dbReference type="OrthoDB" id="9794178at2"/>
<comment type="caution">
    <text evidence="4">The sequence shown here is derived from an EMBL/GenBank/DDBJ whole genome shotgun (WGS) entry which is preliminary data.</text>
</comment>
<protein>
    <recommendedName>
        <fullName evidence="3">Gamma-butyrobetaine hydroxylase-like N-terminal domain-containing protein</fullName>
    </recommendedName>
</protein>
<dbReference type="RefSeq" id="WP_054494446.1">
    <property type="nucleotide sequence ID" value="NZ_BBZA01000308.1"/>
</dbReference>
<dbReference type="Gene3D" id="3.30.2020.30">
    <property type="match status" value="1"/>
</dbReference>
<evidence type="ECO:0000256" key="2">
    <source>
        <dbReference type="ARBA" id="ARBA00023004"/>
    </source>
</evidence>